<dbReference type="Proteomes" id="UP001190700">
    <property type="component" value="Unassembled WGS sequence"/>
</dbReference>
<evidence type="ECO:0000313" key="2">
    <source>
        <dbReference type="Proteomes" id="UP001190700"/>
    </source>
</evidence>
<evidence type="ECO:0000313" key="1">
    <source>
        <dbReference type="EMBL" id="KAK3246678.1"/>
    </source>
</evidence>
<comment type="caution">
    <text evidence="1">The sequence shown here is derived from an EMBL/GenBank/DDBJ whole genome shotgun (WGS) entry which is preliminary data.</text>
</comment>
<protein>
    <submittedName>
        <fullName evidence="1">Uncharacterized protein</fullName>
    </submittedName>
</protein>
<gene>
    <name evidence="1" type="ORF">CYMTET_43797</name>
</gene>
<dbReference type="EMBL" id="LGRX02029573">
    <property type="protein sequence ID" value="KAK3246678.1"/>
    <property type="molecule type" value="Genomic_DNA"/>
</dbReference>
<accession>A0AAE0C2R2</accession>
<organism evidence="1 2">
    <name type="scientific">Cymbomonas tetramitiformis</name>
    <dbReference type="NCBI Taxonomy" id="36881"/>
    <lineage>
        <taxon>Eukaryota</taxon>
        <taxon>Viridiplantae</taxon>
        <taxon>Chlorophyta</taxon>
        <taxon>Pyramimonadophyceae</taxon>
        <taxon>Pyramimonadales</taxon>
        <taxon>Pyramimonadaceae</taxon>
        <taxon>Cymbomonas</taxon>
    </lineage>
</organism>
<reference evidence="1 2" key="1">
    <citation type="journal article" date="2015" name="Genome Biol. Evol.">
        <title>Comparative Genomics of a Bacterivorous Green Alga Reveals Evolutionary Causalities and Consequences of Phago-Mixotrophic Mode of Nutrition.</title>
        <authorList>
            <person name="Burns J.A."/>
            <person name="Paasch A."/>
            <person name="Narechania A."/>
            <person name="Kim E."/>
        </authorList>
    </citation>
    <scope>NUCLEOTIDE SEQUENCE [LARGE SCALE GENOMIC DNA]</scope>
    <source>
        <strain evidence="1 2">PLY_AMNH</strain>
    </source>
</reference>
<dbReference type="AlphaFoldDB" id="A0AAE0C2R2"/>
<name>A0AAE0C2R2_9CHLO</name>
<proteinExistence type="predicted"/>
<keyword evidence="2" id="KW-1185">Reference proteome</keyword>
<sequence length="110" mass="11730">MGNESNAAAIFAKLSATLMMGAFTVEDMAFTTLFTLDDAAVADGKRVLLEFARRLLHTDAPFQGTSGLLSMNVLANEDPQEAIADFNGVLTAARRRDTFDDDEVAGVSAL</sequence>